<reference evidence="1 2" key="1">
    <citation type="journal article" date="2024" name="J Genomics">
        <title>Draft genome sequencing and assembly of Favolaschia claudopus CIRM-BRFM 2984 isolated from oak limbs.</title>
        <authorList>
            <person name="Navarro D."/>
            <person name="Drula E."/>
            <person name="Chaduli D."/>
            <person name="Cazenave R."/>
            <person name="Ahrendt S."/>
            <person name="Wang J."/>
            <person name="Lipzen A."/>
            <person name="Daum C."/>
            <person name="Barry K."/>
            <person name="Grigoriev I.V."/>
            <person name="Favel A."/>
            <person name="Rosso M.N."/>
            <person name="Martin F."/>
        </authorList>
    </citation>
    <scope>NUCLEOTIDE SEQUENCE [LARGE SCALE GENOMIC DNA]</scope>
    <source>
        <strain evidence="1 2">CIRM-BRFM 2984</strain>
    </source>
</reference>
<accession>A0AAW0AVY7</accession>
<name>A0AAW0AVY7_9AGAR</name>
<comment type="caution">
    <text evidence="1">The sequence shown here is derived from an EMBL/GenBank/DDBJ whole genome shotgun (WGS) entry which is preliminary data.</text>
</comment>
<evidence type="ECO:0000313" key="2">
    <source>
        <dbReference type="Proteomes" id="UP001362999"/>
    </source>
</evidence>
<gene>
    <name evidence="1" type="ORF">R3P38DRAFT_2987152</name>
</gene>
<proteinExistence type="predicted"/>
<keyword evidence="2" id="KW-1185">Reference proteome</keyword>
<dbReference type="EMBL" id="JAWWNJ010000048">
    <property type="protein sequence ID" value="KAK7017384.1"/>
    <property type="molecule type" value="Genomic_DNA"/>
</dbReference>
<dbReference type="Proteomes" id="UP001362999">
    <property type="component" value="Unassembled WGS sequence"/>
</dbReference>
<dbReference type="AlphaFoldDB" id="A0AAW0AVY7"/>
<evidence type="ECO:0000313" key="1">
    <source>
        <dbReference type="EMBL" id="KAK7017384.1"/>
    </source>
</evidence>
<organism evidence="1 2">
    <name type="scientific">Favolaschia claudopus</name>
    <dbReference type="NCBI Taxonomy" id="2862362"/>
    <lineage>
        <taxon>Eukaryota</taxon>
        <taxon>Fungi</taxon>
        <taxon>Dikarya</taxon>
        <taxon>Basidiomycota</taxon>
        <taxon>Agaricomycotina</taxon>
        <taxon>Agaricomycetes</taxon>
        <taxon>Agaricomycetidae</taxon>
        <taxon>Agaricales</taxon>
        <taxon>Marasmiineae</taxon>
        <taxon>Mycenaceae</taxon>
        <taxon>Favolaschia</taxon>
    </lineage>
</organism>
<protein>
    <submittedName>
        <fullName evidence="1">Uncharacterized protein</fullName>
    </submittedName>
</protein>
<sequence length="485" mass="55097">MVKMGLVLVNSKLRLRRLQFAKQGYKDSSDSIKHCEKVFYHSNRSAPNVMDPLEFSALHTVEDWNAFKPDMKGYTAPKDLDLWPECDTIEDQLRKFTLAEFLGIGHAPIIAVSSSKWFSNTQIIVYGETFSLPLSPRESAFLSAHLGHCHDPRLPLPESEVKLTNEEARRDVWQISSKARDEIQALDGDRRNEEVLRGLNVYKSGSHQLESVAKSLFHYATVFVIFPAFTNGVDVHFRASHKSAISKVQLPKDLGETMSAVTVYTGVTDLYIEVSGGEVLCLTYHVSAPAHTNPLLIPALSNISGSSAPLRDAFCLWKYSLLHGRDTSPLMVFFLHGSPTHARDFERRSDDATLLCHFAPLAKAYGFKLYIAECIYTQSTEHEIYHRDDEYIECCDDRRFRRMRMSDKPEEDYEFVGLTTLGGDPVANEGLLTLASKLIQRDVYLQDQIQFLNYDKEYDIVDQVRYISTVKYKHVYSATVLFVAP</sequence>